<gene>
    <name evidence="2" type="ORF">A2972_02380</name>
</gene>
<name>A0A1F4Z2C8_9BACT</name>
<evidence type="ECO:0000313" key="3">
    <source>
        <dbReference type="Proteomes" id="UP000176822"/>
    </source>
</evidence>
<organism evidence="2 3">
    <name type="scientific">Candidatus Amesbacteria bacterium RIFCSPLOWO2_01_FULL_47_33</name>
    <dbReference type="NCBI Taxonomy" id="1797258"/>
    <lineage>
        <taxon>Bacteria</taxon>
        <taxon>Candidatus Amesiibacteriota</taxon>
    </lineage>
</organism>
<evidence type="ECO:0000313" key="2">
    <source>
        <dbReference type="EMBL" id="OGC99583.1"/>
    </source>
</evidence>
<dbReference type="Proteomes" id="UP000176822">
    <property type="component" value="Unassembled WGS sequence"/>
</dbReference>
<dbReference type="AlphaFoldDB" id="A0A1F4Z2C8"/>
<proteinExistence type="predicted"/>
<dbReference type="EMBL" id="MEXM01000057">
    <property type="protein sequence ID" value="OGC99583.1"/>
    <property type="molecule type" value="Genomic_DNA"/>
</dbReference>
<reference evidence="2 3" key="1">
    <citation type="journal article" date="2016" name="Nat. Commun.">
        <title>Thousands of microbial genomes shed light on interconnected biogeochemical processes in an aquifer system.</title>
        <authorList>
            <person name="Anantharaman K."/>
            <person name="Brown C.T."/>
            <person name="Hug L.A."/>
            <person name="Sharon I."/>
            <person name="Castelle C.J."/>
            <person name="Probst A.J."/>
            <person name="Thomas B.C."/>
            <person name="Singh A."/>
            <person name="Wilkins M.J."/>
            <person name="Karaoz U."/>
            <person name="Brodie E.L."/>
            <person name="Williams K.H."/>
            <person name="Hubbard S.S."/>
            <person name="Banfield J.F."/>
        </authorList>
    </citation>
    <scope>NUCLEOTIDE SEQUENCE [LARGE SCALE GENOMIC DNA]</scope>
</reference>
<sequence>MGRTEQNASFIRYFAEIAMTAVLIPGFVFQLPEISSLIQIFKEQLSENKNDQNKAGVTFFGIAVIRRDEQTGEDRPVILTISETGIIFGEKDLYENLEGLLPQNLSYMAVQPEGNAIAFIGLTGEQAEIFKIDLGVNAGIKKIFGAYKTDAIYVKQSEINPGVLYSRIIGSDGGGQADQFRTSDWNGNNVGSESEVAGQEIEAAFNLIAWSDDHIWIKETTTGWVTDAGIGTDPELVQNGNFLVYSHLGNLWKKGLAYDPEPKGLGSGERFAPVAGFSGLLGIGEYEGQLYAVSEDGSQTALAGLETGRYSYRWPEAVPGWPGVDFRREDEKIFLPAISLLPGN</sequence>
<accession>A0A1F4Z2C8</accession>
<keyword evidence="1" id="KW-0812">Transmembrane</keyword>
<keyword evidence="1" id="KW-1133">Transmembrane helix</keyword>
<evidence type="ECO:0000256" key="1">
    <source>
        <dbReference type="SAM" id="Phobius"/>
    </source>
</evidence>
<feature type="transmembrane region" description="Helical" evidence="1">
    <location>
        <begin position="12"/>
        <end position="31"/>
    </location>
</feature>
<keyword evidence="1" id="KW-0472">Membrane</keyword>
<comment type="caution">
    <text evidence="2">The sequence shown here is derived from an EMBL/GenBank/DDBJ whole genome shotgun (WGS) entry which is preliminary data.</text>
</comment>
<protein>
    <submittedName>
        <fullName evidence="2">Uncharacterized protein</fullName>
    </submittedName>
</protein>